<comment type="caution">
    <text evidence="1">The sequence shown here is derived from an EMBL/GenBank/DDBJ whole genome shotgun (WGS) entry which is preliminary data.</text>
</comment>
<dbReference type="Proteomes" id="UP000538670">
    <property type="component" value="Unassembled WGS sequence"/>
</dbReference>
<dbReference type="AlphaFoldDB" id="A0A7W6A9B1"/>
<reference evidence="1 2" key="1">
    <citation type="submission" date="2020-08" db="EMBL/GenBank/DDBJ databases">
        <title>Genomic Encyclopedia of Type Strains, Phase IV (KMG-IV): sequencing the most valuable type-strain genomes for metagenomic binning, comparative biology and taxonomic classification.</title>
        <authorList>
            <person name="Goeker M."/>
        </authorList>
    </citation>
    <scope>NUCLEOTIDE SEQUENCE [LARGE SCALE GENOMIC DNA]</scope>
    <source>
        <strain evidence="1 2">DSM 19512</strain>
    </source>
</reference>
<gene>
    <name evidence="1" type="ORF">GGR48_000311</name>
</gene>
<name>A0A7W6A9B1_9SPHN</name>
<dbReference type="InterPro" id="IPR019289">
    <property type="entry name" value="Phage_tail_E/E"/>
</dbReference>
<evidence type="ECO:0000313" key="1">
    <source>
        <dbReference type="EMBL" id="MBB3877908.1"/>
    </source>
</evidence>
<dbReference type="Pfam" id="PF10109">
    <property type="entry name" value="Phage_TAC_7"/>
    <property type="match status" value="1"/>
</dbReference>
<organism evidence="1 2">
    <name type="scientific">Sphingomonas pseudosanguinis</name>
    <dbReference type="NCBI Taxonomy" id="413712"/>
    <lineage>
        <taxon>Bacteria</taxon>
        <taxon>Pseudomonadati</taxon>
        <taxon>Pseudomonadota</taxon>
        <taxon>Alphaproteobacteria</taxon>
        <taxon>Sphingomonadales</taxon>
        <taxon>Sphingomonadaceae</taxon>
        <taxon>Sphingomonas</taxon>
    </lineage>
</organism>
<dbReference type="RefSeq" id="WP_183950140.1">
    <property type="nucleotide sequence ID" value="NZ_JACIDH010000001.1"/>
</dbReference>
<evidence type="ECO:0000313" key="2">
    <source>
        <dbReference type="Proteomes" id="UP000538670"/>
    </source>
</evidence>
<protein>
    <recommendedName>
        <fullName evidence="3">Phage tail assembly protein</fullName>
    </recommendedName>
</protein>
<dbReference type="EMBL" id="JACIDH010000001">
    <property type="protein sequence ID" value="MBB3877908.1"/>
    <property type="molecule type" value="Genomic_DNA"/>
</dbReference>
<sequence length="114" mass="12328">MADQNDSTATTARLFSDFTLDAPIRIGDKIVQEAGTKIQVRRPSAGELRGIDISAVISRCDYAQIEKLAPRLTNPVLHKEYVAAMDPADFVQLGGEIVDFLLPKAVKQAASQSA</sequence>
<evidence type="ECO:0008006" key="3">
    <source>
        <dbReference type="Google" id="ProtNLM"/>
    </source>
</evidence>
<accession>A0A7W6A9B1</accession>
<proteinExistence type="predicted"/>
<keyword evidence="2" id="KW-1185">Reference proteome</keyword>